<dbReference type="Pfam" id="PF03732">
    <property type="entry name" value="Retrotrans_gag"/>
    <property type="match status" value="1"/>
</dbReference>
<evidence type="ECO:0000259" key="1">
    <source>
        <dbReference type="Pfam" id="PF03732"/>
    </source>
</evidence>
<dbReference type="OrthoDB" id="1460500at2759"/>
<name>A0A8B8M3E5_ABRPR</name>
<dbReference type="GeneID" id="113870078"/>
<accession>A0A8B8M3E5</accession>
<dbReference type="AlphaFoldDB" id="A0A8B8M3E5"/>
<evidence type="ECO:0000313" key="2">
    <source>
        <dbReference type="Proteomes" id="UP000694853"/>
    </source>
</evidence>
<keyword evidence="2" id="KW-1185">Reference proteome</keyword>
<dbReference type="RefSeq" id="XP_027362478.1">
    <property type="nucleotide sequence ID" value="XM_027506677.1"/>
</dbReference>
<sequence length="183" mass="21645">MKHSPPKFERKFDPEGAQRWIMDIEKIFNVMGYRKEHKVVLCHLYVGRRSRGLVEVCQSNSVIGKRIYLLGSFQGMFLGNYFPRNLNKQKVQEFLELKQGNMSVGEYVAKFPELMKYLPHFQHKDEDEDICARFENGQRPEIRAAVSVNSGFHRSSFWDMLSQRTLQWGRGKFFKIVKESKFQ</sequence>
<dbReference type="KEGG" id="aprc:113870078"/>
<dbReference type="Proteomes" id="UP000694853">
    <property type="component" value="Unplaced"/>
</dbReference>
<reference evidence="2" key="1">
    <citation type="journal article" date="2019" name="Toxins">
        <title>Detection of Abrin-Like and Prepropulchellin-Like Toxin Genes and Transcripts Using Whole Genome Sequencing and Full-Length Transcript Sequencing of Abrus precatorius.</title>
        <authorList>
            <person name="Hovde B.T."/>
            <person name="Daligault H.E."/>
            <person name="Hanschen E.R."/>
            <person name="Kunde Y.A."/>
            <person name="Johnson M.B."/>
            <person name="Starkenburg S.R."/>
            <person name="Johnson S.L."/>
        </authorList>
    </citation>
    <scope>NUCLEOTIDE SEQUENCE [LARGE SCALE GENOMIC DNA]</scope>
</reference>
<protein>
    <submittedName>
        <fullName evidence="3">Uncharacterized protein LOC113870078</fullName>
    </submittedName>
</protein>
<organism evidence="2 3">
    <name type="scientific">Abrus precatorius</name>
    <name type="common">Indian licorice</name>
    <name type="synonym">Glycine abrus</name>
    <dbReference type="NCBI Taxonomy" id="3816"/>
    <lineage>
        <taxon>Eukaryota</taxon>
        <taxon>Viridiplantae</taxon>
        <taxon>Streptophyta</taxon>
        <taxon>Embryophyta</taxon>
        <taxon>Tracheophyta</taxon>
        <taxon>Spermatophyta</taxon>
        <taxon>Magnoliopsida</taxon>
        <taxon>eudicotyledons</taxon>
        <taxon>Gunneridae</taxon>
        <taxon>Pentapetalae</taxon>
        <taxon>rosids</taxon>
        <taxon>fabids</taxon>
        <taxon>Fabales</taxon>
        <taxon>Fabaceae</taxon>
        <taxon>Papilionoideae</taxon>
        <taxon>50 kb inversion clade</taxon>
        <taxon>NPAAA clade</taxon>
        <taxon>indigoferoid/millettioid clade</taxon>
        <taxon>Abreae</taxon>
        <taxon>Abrus</taxon>
    </lineage>
</organism>
<evidence type="ECO:0000313" key="3">
    <source>
        <dbReference type="RefSeq" id="XP_027362478.1"/>
    </source>
</evidence>
<gene>
    <name evidence="3" type="primary">LOC113870078</name>
</gene>
<feature type="domain" description="Retrotransposon gag" evidence="1">
    <location>
        <begin position="73"/>
        <end position="137"/>
    </location>
</feature>
<proteinExistence type="predicted"/>
<dbReference type="InterPro" id="IPR005162">
    <property type="entry name" value="Retrotrans_gag_dom"/>
</dbReference>
<reference evidence="3" key="2">
    <citation type="submission" date="2025-08" db="UniProtKB">
        <authorList>
            <consortium name="RefSeq"/>
        </authorList>
    </citation>
    <scope>IDENTIFICATION</scope>
    <source>
        <tissue evidence="3">Young leaves</tissue>
    </source>
</reference>